<dbReference type="InterPro" id="IPR043137">
    <property type="entry name" value="GGT_ssub_C"/>
</dbReference>
<dbReference type="Gene3D" id="3.60.20.40">
    <property type="match status" value="1"/>
</dbReference>
<organism evidence="3 4">
    <name type="scientific">Geodia barretti</name>
    <name type="common">Barrett's horny sponge</name>
    <dbReference type="NCBI Taxonomy" id="519541"/>
    <lineage>
        <taxon>Eukaryota</taxon>
        <taxon>Metazoa</taxon>
        <taxon>Porifera</taxon>
        <taxon>Demospongiae</taxon>
        <taxon>Heteroscleromorpha</taxon>
        <taxon>Tetractinellida</taxon>
        <taxon>Astrophorina</taxon>
        <taxon>Geodiidae</taxon>
        <taxon>Geodia</taxon>
    </lineage>
</organism>
<name>A0AA35R061_GEOBA</name>
<dbReference type="InterPro" id="IPR000101">
    <property type="entry name" value="GGT_peptidase"/>
</dbReference>
<dbReference type="Proteomes" id="UP001174909">
    <property type="component" value="Unassembled WGS sequence"/>
</dbReference>
<dbReference type="NCBIfam" id="TIGR00066">
    <property type="entry name" value="g_glut_trans"/>
    <property type="match status" value="1"/>
</dbReference>
<dbReference type="GO" id="GO:0006751">
    <property type="term" value="P:glutathione catabolic process"/>
    <property type="evidence" value="ECO:0007669"/>
    <property type="project" value="InterPro"/>
</dbReference>
<gene>
    <name evidence="3" type="ORF">GBAR_LOCUS2325</name>
</gene>
<proteinExistence type="predicted"/>
<dbReference type="PRINTS" id="PR01210">
    <property type="entry name" value="GGTRANSPTASE"/>
</dbReference>
<protein>
    <submittedName>
        <fullName evidence="3">Glutathione hydrolase-like YwrD proenzyme</fullName>
    </submittedName>
</protein>
<keyword evidence="3" id="KW-0378">Hydrolase</keyword>
<sequence>MSITSLTRSAVYGQNGMICSNSPLAAAAGLRVLQDGGTAFDAALAVAAVESVTLVPVCGLGGDSFILAYEASTGRVTNINSSGVAASGAEAEFYRSQGLALMPIQGPHSVSVPGEAAAWESLHRGFCTMPFADLLAPAIGYAEQGFPVSPRIARSFAGNAELLARFSATADIYLTNGGRPPRVGEVLVNRDLGNTIRAVAEGGADAFYRSDIATKMVDGLNNAGGLFTEADFAGHHADVGDAISSSYRGHTVYQTRPPSQGFLLLEMLNIVSGHDLSSMTPNSADSIHLLVEAKKIAYSDRNRLAGDPNFIDWPVDGLLSSEYADLRRDQIHPFQAGGEVRPLTPVDGRGDTTYFCVADGAGNAVSWIHSLSNGFGSGVVAPGTGVLFNNRAGRGFSLEPDHPNVVEPGKRTMHTLNCYLTTVGGEVAIVGGTPGGDLQPQCGIQILTKLVDGGLQPQDAVESPRWFSFPGTDPATINRAGELRVEMGMPDDTIRDLRRMGHNVVQNPLGSYSGVVQLIVRDRRHGVLAGASDPRGDGQAVGY</sequence>
<dbReference type="PANTHER" id="PTHR43881">
    <property type="entry name" value="GAMMA-GLUTAMYLTRANSPEPTIDASE (AFU_ORTHOLOGUE AFUA_4G13580)"/>
    <property type="match status" value="1"/>
</dbReference>
<feature type="binding site" evidence="2">
    <location>
        <position position="436"/>
    </location>
    <ligand>
        <name>L-glutamate</name>
        <dbReference type="ChEBI" id="CHEBI:29985"/>
    </ligand>
</feature>
<reference evidence="3" key="1">
    <citation type="submission" date="2023-03" db="EMBL/GenBank/DDBJ databases">
        <authorList>
            <person name="Steffen K."/>
            <person name="Cardenas P."/>
        </authorList>
    </citation>
    <scope>NUCLEOTIDE SEQUENCE</scope>
</reference>
<dbReference type="InterPro" id="IPR052896">
    <property type="entry name" value="GGT-like_enzyme"/>
</dbReference>
<dbReference type="GO" id="GO:0036374">
    <property type="term" value="F:glutathione hydrolase activity"/>
    <property type="evidence" value="ECO:0007669"/>
    <property type="project" value="InterPro"/>
</dbReference>
<evidence type="ECO:0000313" key="4">
    <source>
        <dbReference type="Proteomes" id="UP001174909"/>
    </source>
</evidence>
<dbReference type="EMBL" id="CASHTH010000343">
    <property type="protein sequence ID" value="CAI7998100.1"/>
    <property type="molecule type" value="Genomic_DNA"/>
</dbReference>
<accession>A0AA35R061</accession>
<dbReference type="Pfam" id="PF01019">
    <property type="entry name" value="G_glu_transpept"/>
    <property type="match status" value="1"/>
</dbReference>
<feature type="active site" description="Nucleophile" evidence="1">
    <location>
        <position position="352"/>
    </location>
</feature>
<keyword evidence="4" id="KW-1185">Reference proteome</keyword>
<evidence type="ECO:0000313" key="3">
    <source>
        <dbReference type="EMBL" id="CAI7998100.1"/>
    </source>
</evidence>
<evidence type="ECO:0000256" key="1">
    <source>
        <dbReference type="PIRSR" id="PIRSR600101-1"/>
    </source>
</evidence>
<comment type="caution">
    <text evidence="3">The sequence shown here is derived from an EMBL/GenBank/DDBJ whole genome shotgun (WGS) entry which is preliminary data.</text>
</comment>
<dbReference type="InterPro" id="IPR029055">
    <property type="entry name" value="Ntn_hydrolases_N"/>
</dbReference>
<dbReference type="AlphaFoldDB" id="A0AA35R061"/>
<evidence type="ECO:0000256" key="2">
    <source>
        <dbReference type="PIRSR" id="PIRSR600101-2"/>
    </source>
</evidence>
<dbReference type="SUPFAM" id="SSF56235">
    <property type="entry name" value="N-terminal nucleophile aminohydrolases (Ntn hydrolases)"/>
    <property type="match status" value="1"/>
</dbReference>
<dbReference type="Gene3D" id="1.10.246.130">
    <property type="match status" value="1"/>
</dbReference>
<dbReference type="PANTHER" id="PTHR43881:SF1">
    <property type="entry name" value="GAMMA-GLUTAMYLTRANSPEPTIDASE (AFU_ORTHOLOGUE AFUA_4G13580)"/>
    <property type="match status" value="1"/>
</dbReference>
<dbReference type="InterPro" id="IPR043138">
    <property type="entry name" value="GGT_lsub"/>
</dbReference>